<gene>
    <name evidence="2" type="ORF">PR002_g19184</name>
</gene>
<evidence type="ECO:0000256" key="1">
    <source>
        <dbReference type="SAM" id="MobiDB-lite"/>
    </source>
</evidence>
<evidence type="ECO:0000313" key="3">
    <source>
        <dbReference type="Proteomes" id="UP000435112"/>
    </source>
</evidence>
<evidence type="ECO:0000313" key="2">
    <source>
        <dbReference type="EMBL" id="KAE8996896.1"/>
    </source>
</evidence>
<proteinExistence type="predicted"/>
<dbReference type="EMBL" id="QXFU01001712">
    <property type="protein sequence ID" value="KAE8996896.1"/>
    <property type="molecule type" value="Genomic_DNA"/>
</dbReference>
<comment type="caution">
    <text evidence="2">The sequence shown here is derived from an EMBL/GenBank/DDBJ whole genome shotgun (WGS) entry which is preliminary data.</text>
</comment>
<sequence>MEPSPIPASSHSGTTPAPVQNLREEVTTLYEQRQSGDGRAKQRRWRVLQLLSAMKSGLRDKFLETDARRGQLQVLNGQDCGHLQPVSEQLDMLSKCDTVGDRMKVVSPSGTITDSKDSFDWGYSHSVSRTTSA</sequence>
<feature type="region of interest" description="Disordered" evidence="1">
    <location>
        <begin position="1"/>
        <end position="24"/>
    </location>
</feature>
<feature type="compositionally biased region" description="Polar residues" evidence="1">
    <location>
        <begin position="7"/>
        <end position="18"/>
    </location>
</feature>
<name>A0A6A3JNS1_9STRA</name>
<reference evidence="2 3" key="1">
    <citation type="submission" date="2018-09" db="EMBL/GenBank/DDBJ databases">
        <title>Genomic investigation of the strawberry pathogen Phytophthora fragariae indicates pathogenicity is determined by transcriptional variation in three key races.</title>
        <authorList>
            <person name="Adams T.M."/>
            <person name="Armitage A.D."/>
            <person name="Sobczyk M.K."/>
            <person name="Bates H.J."/>
            <person name="Dunwell J.M."/>
            <person name="Nellist C.F."/>
            <person name="Harrison R.J."/>
        </authorList>
    </citation>
    <scope>NUCLEOTIDE SEQUENCE [LARGE SCALE GENOMIC DNA]</scope>
    <source>
        <strain evidence="2 3">SCRP324</strain>
    </source>
</reference>
<protein>
    <submittedName>
        <fullName evidence="2">Uncharacterized protein</fullName>
    </submittedName>
</protein>
<dbReference type="OrthoDB" id="20582at2759"/>
<dbReference type="AlphaFoldDB" id="A0A6A3JNS1"/>
<dbReference type="Proteomes" id="UP000435112">
    <property type="component" value="Unassembled WGS sequence"/>
</dbReference>
<accession>A0A6A3JNS1</accession>
<organism evidence="2 3">
    <name type="scientific">Phytophthora rubi</name>
    <dbReference type="NCBI Taxonomy" id="129364"/>
    <lineage>
        <taxon>Eukaryota</taxon>
        <taxon>Sar</taxon>
        <taxon>Stramenopiles</taxon>
        <taxon>Oomycota</taxon>
        <taxon>Peronosporomycetes</taxon>
        <taxon>Peronosporales</taxon>
        <taxon>Peronosporaceae</taxon>
        <taxon>Phytophthora</taxon>
    </lineage>
</organism>